<accession>A0AAV1J7A7</accession>
<protein>
    <submittedName>
        <fullName evidence="1">Uncharacterized protein</fullName>
    </submittedName>
</protein>
<dbReference type="EMBL" id="CAVLEF010000005">
    <property type="protein sequence ID" value="CAK1543850.1"/>
    <property type="molecule type" value="Genomic_DNA"/>
</dbReference>
<evidence type="ECO:0000313" key="2">
    <source>
        <dbReference type="Proteomes" id="UP001497472"/>
    </source>
</evidence>
<sequence length="158" mass="17475">MQEVDEITEPFQAEALNTENKIIVKKDIAGPVEKWWIVVVFVSRSSDTQAFIGVEERLAFGVACTEIPIELSILPLNVGDLRLLLHAGRVAVRDIGLQYFKFISDNEMGLAFPFGTVGGAAPAVSITPGLQMFVERKVIKAKVDASVWPKVEFNCRQK</sequence>
<dbReference type="AlphaFoldDB" id="A0AAV1J7A7"/>
<proteinExistence type="predicted"/>
<name>A0AAV1J7A7_9NEOP</name>
<reference evidence="1 2" key="1">
    <citation type="submission" date="2023-11" db="EMBL/GenBank/DDBJ databases">
        <authorList>
            <person name="Okamura Y."/>
        </authorList>
    </citation>
    <scope>NUCLEOTIDE SEQUENCE [LARGE SCALE GENOMIC DNA]</scope>
</reference>
<keyword evidence="2" id="KW-1185">Reference proteome</keyword>
<comment type="caution">
    <text evidence="1">The sequence shown here is derived from an EMBL/GenBank/DDBJ whole genome shotgun (WGS) entry which is preliminary data.</text>
</comment>
<organism evidence="1 2">
    <name type="scientific">Leptosia nina</name>
    <dbReference type="NCBI Taxonomy" id="320188"/>
    <lineage>
        <taxon>Eukaryota</taxon>
        <taxon>Metazoa</taxon>
        <taxon>Ecdysozoa</taxon>
        <taxon>Arthropoda</taxon>
        <taxon>Hexapoda</taxon>
        <taxon>Insecta</taxon>
        <taxon>Pterygota</taxon>
        <taxon>Neoptera</taxon>
        <taxon>Endopterygota</taxon>
        <taxon>Lepidoptera</taxon>
        <taxon>Glossata</taxon>
        <taxon>Ditrysia</taxon>
        <taxon>Papilionoidea</taxon>
        <taxon>Pieridae</taxon>
        <taxon>Pierinae</taxon>
        <taxon>Leptosia</taxon>
    </lineage>
</organism>
<gene>
    <name evidence="1" type="ORF">LNINA_LOCUS3641</name>
</gene>
<dbReference type="Proteomes" id="UP001497472">
    <property type="component" value="Unassembled WGS sequence"/>
</dbReference>
<evidence type="ECO:0000313" key="1">
    <source>
        <dbReference type="EMBL" id="CAK1543850.1"/>
    </source>
</evidence>